<reference evidence="6 7" key="1">
    <citation type="submission" date="2018-08" db="EMBL/GenBank/DDBJ databases">
        <title>Genomic Encyclopedia of Type Strains, Phase IV (KMG-IV): sequencing the most valuable type-strain genomes for metagenomic binning, comparative biology and taxonomic classification.</title>
        <authorList>
            <person name="Goeker M."/>
        </authorList>
    </citation>
    <scope>NUCLEOTIDE SEQUENCE [LARGE SCALE GENOMIC DNA]</scope>
    <source>
        <strain evidence="6 7">DSM 23923</strain>
    </source>
</reference>
<feature type="domain" description="Aminotransferase class I/classII large" evidence="5">
    <location>
        <begin position="47"/>
        <end position="381"/>
    </location>
</feature>
<dbReference type="InterPro" id="IPR015424">
    <property type="entry name" value="PyrdxlP-dep_Trfase"/>
</dbReference>
<evidence type="ECO:0000313" key="7">
    <source>
        <dbReference type="Proteomes" id="UP000256388"/>
    </source>
</evidence>
<evidence type="ECO:0000256" key="2">
    <source>
        <dbReference type="ARBA" id="ARBA00022679"/>
    </source>
</evidence>
<keyword evidence="3 4" id="KW-0663">Pyridoxal phosphate</keyword>
<dbReference type="CDD" id="cd06454">
    <property type="entry name" value="KBL_like"/>
    <property type="match status" value="1"/>
</dbReference>
<dbReference type="Gene3D" id="3.40.640.10">
    <property type="entry name" value="Type I PLP-dependent aspartate aminotransferase-like (Major domain)"/>
    <property type="match status" value="1"/>
</dbReference>
<dbReference type="AlphaFoldDB" id="A0A347ZTT0"/>
<evidence type="ECO:0000313" key="6">
    <source>
        <dbReference type="EMBL" id="REG10708.1"/>
    </source>
</evidence>
<dbReference type="Proteomes" id="UP000256388">
    <property type="component" value="Unassembled WGS sequence"/>
</dbReference>
<dbReference type="Pfam" id="PF00155">
    <property type="entry name" value="Aminotran_1_2"/>
    <property type="match status" value="1"/>
</dbReference>
<dbReference type="InterPro" id="IPR050087">
    <property type="entry name" value="AON_synthase_class-II"/>
</dbReference>
<evidence type="ECO:0000259" key="5">
    <source>
        <dbReference type="Pfam" id="PF00155"/>
    </source>
</evidence>
<comment type="cofactor">
    <cofactor evidence="1 4">
        <name>pyridoxal 5'-phosphate</name>
        <dbReference type="ChEBI" id="CHEBI:597326"/>
    </cofactor>
</comment>
<dbReference type="PANTHER" id="PTHR13693">
    <property type="entry name" value="CLASS II AMINOTRANSFERASE/8-AMINO-7-OXONONANOATE SYNTHASE"/>
    <property type="match status" value="1"/>
</dbReference>
<evidence type="ECO:0000256" key="3">
    <source>
        <dbReference type="ARBA" id="ARBA00022898"/>
    </source>
</evidence>
<dbReference type="InterPro" id="IPR004839">
    <property type="entry name" value="Aminotransferase_I/II_large"/>
</dbReference>
<dbReference type="SUPFAM" id="SSF53383">
    <property type="entry name" value="PLP-dependent transferases"/>
    <property type="match status" value="1"/>
</dbReference>
<dbReference type="EMBL" id="QUMS01000001">
    <property type="protein sequence ID" value="REG10708.1"/>
    <property type="molecule type" value="Genomic_DNA"/>
</dbReference>
<proteinExistence type="inferred from homology"/>
<dbReference type="PROSITE" id="PS00599">
    <property type="entry name" value="AA_TRANSFER_CLASS_2"/>
    <property type="match status" value="1"/>
</dbReference>
<dbReference type="OrthoDB" id="9807157at2"/>
<name>A0A347ZTT0_9CHLR</name>
<sequence>MDIFEKCRNYTQAREAMESGSYPYFIPLDENEGTEVEYKGQRLIMCGSNNYLGLTTHPKVKEAAQQAISRYGTSCTGSRFLNGTLAMHEQLERELADFVGKEEALIFSTGMQVNLGTISALISRDDVVILDKDDHASIVDGARLGYGKIERFRHNDVEHLERVLKSLPENVGKLIVVDGVFSMGGDLADLPAIYPIAQKYGARIMVDDAHGMGVTGRGRGTAAQFGMTDQVDLIMSTFSKSFASLGGFVAGDDEVIHFVKHNARSLIFSASIPAANAAAALAALHVIREEPELADRVNQIGKRISDELRGMGFNVGNSVTPIVPVIIGDDERTFLTWKRLFENGVFVNPVVSPAVPQGMQLLRTSYMASHTDSQMDQVLDTFKKVGKEVGII</sequence>
<comment type="similarity">
    <text evidence="4">Belongs to the class-II pyridoxal-phosphate-dependent aminotransferase family.</text>
</comment>
<comment type="caution">
    <text evidence="6">The sequence shown here is derived from an EMBL/GenBank/DDBJ whole genome shotgun (WGS) entry which is preliminary data.</text>
</comment>
<accession>A0A347ZTT0</accession>
<evidence type="ECO:0000256" key="1">
    <source>
        <dbReference type="ARBA" id="ARBA00001933"/>
    </source>
</evidence>
<gene>
    <name evidence="6" type="ORF">DFR64_0568</name>
</gene>
<dbReference type="InterPro" id="IPR015422">
    <property type="entry name" value="PyrdxlP-dep_Trfase_small"/>
</dbReference>
<dbReference type="GO" id="GO:0030170">
    <property type="term" value="F:pyridoxal phosphate binding"/>
    <property type="evidence" value="ECO:0007669"/>
    <property type="project" value="InterPro"/>
</dbReference>
<dbReference type="PANTHER" id="PTHR13693:SF3">
    <property type="entry name" value="LD36009P"/>
    <property type="match status" value="1"/>
</dbReference>
<keyword evidence="7" id="KW-1185">Reference proteome</keyword>
<dbReference type="InterPro" id="IPR015421">
    <property type="entry name" value="PyrdxlP-dep_Trfase_major"/>
</dbReference>
<protein>
    <submittedName>
        <fullName evidence="6">8-amino-7-oxononanoate synthase</fullName>
    </submittedName>
</protein>
<organism evidence="6 7">
    <name type="scientific">Pelolinea submarina</name>
    <dbReference type="NCBI Taxonomy" id="913107"/>
    <lineage>
        <taxon>Bacteria</taxon>
        <taxon>Bacillati</taxon>
        <taxon>Chloroflexota</taxon>
        <taxon>Anaerolineae</taxon>
        <taxon>Anaerolineales</taxon>
        <taxon>Anaerolineaceae</taxon>
        <taxon>Pelolinea</taxon>
    </lineage>
</organism>
<evidence type="ECO:0000256" key="4">
    <source>
        <dbReference type="RuleBase" id="RU003693"/>
    </source>
</evidence>
<dbReference type="RefSeq" id="WP_116223872.1">
    <property type="nucleotide sequence ID" value="NZ_AP018437.1"/>
</dbReference>
<dbReference type="InterPro" id="IPR001917">
    <property type="entry name" value="Aminotrans_II_pyridoxalP_BS"/>
</dbReference>
<dbReference type="GO" id="GO:0016740">
    <property type="term" value="F:transferase activity"/>
    <property type="evidence" value="ECO:0007669"/>
    <property type="project" value="UniProtKB-KW"/>
</dbReference>
<dbReference type="Gene3D" id="3.90.1150.10">
    <property type="entry name" value="Aspartate Aminotransferase, domain 1"/>
    <property type="match status" value="1"/>
</dbReference>
<keyword evidence="2" id="KW-0808">Transferase</keyword>